<comment type="caution">
    <text evidence="2">The sequence shown here is derived from an EMBL/GenBank/DDBJ whole genome shotgun (WGS) entry which is preliminary data.</text>
</comment>
<feature type="domain" description="Methyltransferase" evidence="1">
    <location>
        <begin position="45"/>
        <end position="140"/>
    </location>
</feature>
<sequence length="247" mass="27377">MKTRRHQQYDAIGESYEGFKTLPLARYPEQHSFLRMLGDVTDRSVLDLACGTGFYARQIKRLGAAGVLGLDISPQMVGAARAIEWRAPLGVRYAVADATDLPGIDRFDAVTAVYLLNYADSEQAMERMCAGAFRNLRDGGEFLALTQNPDFRFTEATTAKYGFTYVPTGPGPIDPRVRITALLDPPIAFDTNYPERAVYERALASAGFTDVTWVPLEVPGAAEQVFSPGFWDDFLANPPLIMLRCHR</sequence>
<name>A0ABT5YWW8_9ACTN</name>
<dbReference type="InterPro" id="IPR029063">
    <property type="entry name" value="SAM-dependent_MTases_sf"/>
</dbReference>
<dbReference type="GO" id="GO:0032259">
    <property type="term" value="P:methylation"/>
    <property type="evidence" value="ECO:0007669"/>
    <property type="project" value="UniProtKB-KW"/>
</dbReference>
<dbReference type="PANTHER" id="PTHR43591">
    <property type="entry name" value="METHYLTRANSFERASE"/>
    <property type="match status" value="1"/>
</dbReference>
<evidence type="ECO:0000259" key="1">
    <source>
        <dbReference type="Pfam" id="PF13649"/>
    </source>
</evidence>
<evidence type="ECO:0000313" key="3">
    <source>
        <dbReference type="Proteomes" id="UP001220022"/>
    </source>
</evidence>
<dbReference type="PANTHER" id="PTHR43591:SF24">
    <property type="entry name" value="2-METHOXY-6-POLYPRENYL-1,4-BENZOQUINOL METHYLASE, MITOCHONDRIAL"/>
    <property type="match status" value="1"/>
</dbReference>
<dbReference type="Pfam" id="PF13649">
    <property type="entry name" value="Methyltransf_25"/>
    <property type="match status" value="1"/>
</dbReference>
<dbReference type="RefSeq" id="WP_275811697.1">
    <property type="nucleotide sequence ID" value="NZ_BAAANM010000015.1"/>
</dbReference>
<dbReference type="Gene3D" id="3.40.50.150">
    <property type="entry name" value="Vaccinia Virus protein VP39"/>
    <property type="match status" value="1"/>
</dbReference>
<dbReference type="CDD" id="cd02440">
    <property type="entry name" value="AdoMet_MTases"/>
    <property type="match status" value="1"/>
</dbReference>
<protein>
    <submittedName>
        <fullName evidence="2">Class I SAM-dependent methyltransferase</fullName>
    </submittedName>
</protein>
<organism evidence="2 3">
    <name type="scientific">Streptantibioticus ferralitis</name>
    <dbReference type="NCBI Taxonomy" id="236510"/>
    <lineage>
        <taxon>Bacteria</taxon>
        <taxon>Bacillati</taxon>
        <taxon>Actinomycetota</taxon>
        <taxon>Actinomycetes</taxon>
        <taxon>Kitasatosporales</taxon>
        <taxon>Streptomycetaceae</taxon>
        <taxon>Streptantibioticus</taxon>
    </lineage>
</organism>
<keyword evidence="3" id="KW-1185">Reference proteome</keyword>
<dbReference type="EMBL" id="JARHTQ010000005">
    <property type="protein sequence ID" value="MDF2256106.1"/>
    <property type="molecule type" value="Genomic_DNA"/>
</dbReference>
<accession>A0ABT5YWW8</accession>
<proteinExistence type="predicted"/>
<keyword evidence="2" id="KW-0808">Transferase</keyword>
<dbReference type="Proteomes" id="UP001220022">
    <property type="component" value="Unassembled WGS sequence"/>
</dbReference>
<dbReference type="InterPro" id="IPR041698">
    <property type="entry name" value="Methyltransf_25"/>
</dbReference>
<evidence type="ECO:0000313" key="2">
    <source>
        <dbReference type="EMBL" id="MDF2256106.1"/>
    </source>
</evidence>
<reference evidence="2 3" key="1">
    <citation type="submission" date="2023-03" db="EMBL/GenBank/DDBJ databases">
        <title>Draft genome sequence of type strain Streptomyces ferralitis JCM 14344.</title>
        <authorList>
            <person name="Klaysubun C."/>
            <person name="Duangmal K."/>
        </authorList>
    </citation>
    <scope>NUCLEOTIDE SEQUENCE [LARGE SCALE GENOMIC DNA]</scope>
    <source>
        <strain evidence="2 3">JCM 14344</strain>
    </source>
</reference>
<dbReference type="GO" id="GO:0008168">
    <property type="term" value="F:methyltransferase activity"/>
    <property type="evidence" value="ECO:0007669"/>
    <property type="project" value="UniProtKB-KW"/>
</dbReference>
<keyword evidence="2" id="KW-0489">Methyltransferase</keyword>
<dbReference type="SUPFAM" id="SSF53335">
    <property type="entry name" value="S-adenosyl-L-methionine-dependent methyltransferases"/>
    <property type="match status" value="1"/>
</dbReference>
<gene>
    <name evidence="2" type="ORF">P2L57_10305</name>
</gene>